<keyword evidence="4" id="KW-0804">Transcription</keyword>
<dbReference type="SUPFAM" id="SSF53850">
    <property type="entry name" value="Periplasmic binding protein-like II"/>
    <property type="match status" value="1"/>
</dbReference>
<evidence type="ECO:0000259" key="5">
    <source>
        <dbReference type="PROSITE" id="PS50931"/>
    </source>
</evidence>
<dbReference type="AlphaFoldDB" id="A0A2T7UCU6"/>
<name>A0A2T7UCU6_9BURK</name>
<protein>
    <submittedName>
        <fullName evidence="6">LysR family transcriptional regulator</fullName>
    </submittedName>
</protein>
<reference evidence="6" key="1">
    <citation type="submission" date="2017-04" db="EMBL/GenBank/DDBJ databases">
        <title>Unexpected and diverse lifestyles within the genus Limnohabitans.</title>
        <authorList>
            <person name="Kasalicky V."/>
            <person name="Mehrshad M."/>
            <person name="Andrei S.-A."/>
            <person name="Salcher M."/>
            <person name="Kratochvilova H."/>
            <person name="Simek K."/>
            <person name="Ghai R."/>
        </authorList>
    </citation>
    <scope>NUCLEOTIDE SEQUENCE [LARGE SCALE GENOMIC DNA]</scope>
    <source>
        <strain evidence="6">II-D5</strain>
    </source>
</reference>
<dbReference type="InterPro" id="IPR036388">
    <property type="entry name" value="WH-like_DNA-bd_sf"/>
</dbReference>
<keyword evidence="2" id="KW-0805">Transcription regulation</keyword>
<dbReference type="PROSITE" id="PS50931">
    <property type="entry name" value="HTH_LYSR"/>
    <property type="match status" value="1"/>
</dbReference>
<dbReference type="Proteomes" id="UP000037507">
    <property type="component" value="Unassembled WGS sequence"/>
</dbReference>
<evidence type="ECO:0000256" key="4">
    <source>
        <dbReference type="ARBA" id="ARBA00023163"/>
    </source>
</evidence>
<evidence type="ECO:0000313" key="7">
    <source>
        <dbReference type="Proteomes" id="UP000037507"/>
    </source>
</evidence>
<dbReference type="InterPro" id="IPR000847">
    <property type="entry name" value="LysR_HTH_N"/>
</dbReference>
<organism evidence="6 7">
    <name type="scientific">Limnohabitans planktonicus II-D5</name>
    <dbReference type="NCBI Taxonomy" id="1293045"/>
    <lineage>
        <taxon>Bacteria</taxon>
        <taxon>Pseudomonadati</taxon>
        <taxon>Pseudomonadota</taxon>
        <taxon>Betaproteobacteria</taxon>
        <taxon>Burkholderiales</taxon>
        <taxon>Comamonadaceae</taxon>
        <taxon>Limnohabitans</taxon>
    </lineage>
</organism>
<keyword evidence="7" id="KW-1185">Reference proteome</keyword>
<proteinExistence type="inferred from homology"/>
<dbReference type="Pfam" id="PF03466">
    <property type="entry name" value="LysR_substrate"/>
    <property type="match status" value="1"/>
</dbReference>
<dbReference type="Gene3D" id="3.40.190.10">
    <property type="entry name" value="Periplasmic binding protein-like II"/>
    <property type="match status" value="2"/>
</dbReference>
<dbReference type="RefSeq" id="WP_053174970.1">
    <property type="nucleotide sequence ID" value="NZ_LFYT02000013.1"/>
</dbReference>
<dbReference type="Gene3D" id="1.10.10.10">
    <property type="entry name" value="Winged helix-like DNA-binding domain superfamily/Winged helix DNA-binding domain"/>
    <property type="match status" value="1"/>
</dbReference>
<dbReference type="InterPro" id="IPR050389">
    <property type="entry name" value="LysR-type_TF"/>
</dbReference>
<evidence type="ECO:0000313" key="6">
    <source>
        <dbReference type="EMBL" id="PVE42535.1"/>
    </source>
</evidence>
<dbReference type="InterPro" id="IPR005119">
    <property type="entry name" value="LysR_subst-bd"/>
</dbReference>
<sequence>MNIKDLDLNLLRLFDAVWRTRSVSLAAQQLGMSQPAASQGLARLRAVLGDALFERSGAGVRPTPRADRLAQAVQLALGTIEDALNVSQVFDPQRSARVLRVHLSDIGEARFLPELVLALQHHAPGMRLEARPLPHDQIAPALDNGQLDLAMGFLPEVSDTLQQPLLSDRYVVLMRQGHPVAGRWSQLQAHQTTPEAALVVLAELEFAAVRTHADTLRILELMHWQHRLRLTVSHFLSLPGIVRSSDLAVLMPRNFAQGFAQAGELAIIEPDLPLRDFTVSMHWSARFDKDPCLQWLRANVSRLFSTPSNTPPTPPR</sequence>
<evidence type="ECO:0000256" key="2">
    <source>
        <dbReference type="ARBA" id="ARBA00023015"/>
    </source>
</evidence>
<dbReference type="GO" id="GO:0003700">
    <property type="term" value="F:DNA-binding transcription factor activity"/>
    <property type="evidence" value="ECO:0007669"/>
    <property type="project" value="InterPro"/>
</dbReference>
<dbReference type="GO" id="GO:0003677">
    <property type="term" value="F:DNA binding"/>
    <property type="evidence" value="ECO:0007669"/>
    <property type="project" value="UniProtKB-KW"/>
</dbReference>
<dbReference type="PANTHER" id="PTHR30118:SF15">
    <property type="entry name" value="TRANSCRIPTIONAL REGULATORY PROTEIN"/>
    <property type="match status" value="1"/>
</dbReference>
<comment type="caution">
    <text evidence="6">The sequence shown here is derived from an EMBL/GenBank/DDBJ whole genome shotgun (WGS) entry which is preliminary data.</text>
</comment>
<feature type="domain" description="HTH lysR-type" evidence="5">
    <location>
        <begin position="6"/>
        <end position="63"/>
    </location>
</feature>
<evidence type="ECO:0000256" key="3">
    <source>
        <dbReference type="ARBA" id="ARBA00023125"/>
    </source>
</evidence>
<dbReference type="SUPFAM" id="SSF46785">
    <property type="entry name" value="Winged helix' DNA-binding domain"/>
    <property type="match status" value="1"/>
</dbReference>
<accession>A0A2T7UCU6</accession>
<dbReference type="PANTHER" id="PTHR30118">
    <property type="entry name" value="HTH-TYPE TRANSCRIPTIONAL REGULATOR LEUO-RELATED"/>
    <property type="match status" value="1"/>
</dbReference>
<keyword evidence="3" id="KW-0238">DNA-binding</keyword>
<dbReference type="EMBL" id="LFYT02000013">
    <property type="protein sequence ID" value="PVE42535.1"/>
    <property type="molecule type" value="Genomic_DNA"/>
</dbReference>
<dbReference type="OrthoDB" id="8583877at2"/>
<dbReference type="Pfam" id="PF00126">
    <property type="entry name" value="HTH_1"/>
    <property type="match status" value="1"/>
</dbReference>
<dbReference type="STRING" id="1293045.H663_15855"/>
<dbReference type="PRINTS" id="PR00039">
    <property type="entry name" value="HTHLYSR"/>
</dbReference>
<evidence type="ECO:0000256" key="1">
    <source>
        <dbReference type="ARBA" id="ARBA00009437"/>
    </source>
</evidence>
<dbReference type="CDD" id="cd08459">
    <property type="entry name" value="PBP2_DntR_NahR_LinR_like"/>
    <property type="match status" value="1"/>
</dbReference>
<gene>
    <name evidence="6" type="ORF">H663_011500</name>
</gene>
<comment type="similarity">
    <text evidence="1">Belongs to the LysR transcriptional regulatory family.</text>
</comment>
<dbReference type="InterPro" id="IPR036390">
    <property type="entry name" value="WH_DNA-bd_sf"/>
</dbReference>